<accession>A0A0C4DW35</accession>
<dbReference type="EnsemblFungi" id="MAPG_04206T0">
    <property type="protein sequence ID" value="MAPG_04206T0"/>
    <property type="gene ID" value="MAPG_04206"/>
</dbReference>
<reference evidence="3" key="1">
    <citation type="submission" date="2010-05" db="EMBL/GenBank/DDBJ databases">
        <title>The genome sequence of Magnaporthe poae strain ATCC 64411.</title>
        <authorList>
            <person name="Ma L.-J."/>
            <person name="Dead R."/>
            <person name="Young S."/>
            <person name="Zeng Q."/>
            <person name="Koehrsen M."/>
            <person name="Alvarado L."/>
            <person name="Berlin A."/>
            <person name="Chapman S.B."/>
            <person name="Chen Z."/>
            <person name="Freedman E."/>
            <person name="Gellesch M."/>
            <person name="Goldberg J."/>
            <person name="Griggs A."/>
            <person name="Gujja S."/>
            <person name="Heilman E.R."/>
            <person name="Heiman D."/>
            <person name="Hepburn T."/>
            <person name="Howarth C."/>
            <person name="Jen D."/>
            <person name="Larson L."/>
            <person name="Mehta T."/>
            <person name="Neiman D."/>
            <person name="Pearson M."/>
            <person name="Roberts A."/>
            <person name="Saif S."/>
            <person name="Shea T."/>
            <person name="Shenoy N."/>
            <person name="Sisk P."/>
            <person name="Stolte C."/>
            <person name="Sykes S."/>
            <person name="Walk T."/>
            <person name="White J."/>
            <person name="Yandava C."/>
            <person name="Haas B."/>
            <person name="Nusbaum C."/>
            <person name="Birren B."/>
        </authorList>
    </citation>
    <scope>NUCLEOTIDE SEQUENCE [LARGE SCALE GENOMIC DNA]</scope>
    <source>
        <strain evidence="3">ATCC 64411 / 73-15</strain>
    </source>
</reference>
<dbReference type="Proteomes" id="UP000011715">
    <property type="component" value="Unassembled WGS sequence"/>
</dbReference>
<dbReference type="EMBL" id="ADBL01000997">
    <property type="status" value="NOT_ANNOTATED_CDS"/>
    <property type="molecule type" value="Genomic_DNA"/>
</dbReference>
<dbReference type="AlphaFoldDB" id="A0A0C4DW35"/>
<keyword evidence="3" id="KW-1185">Reference proteome</keyword>
<evidence type="ECO:0000313" key="3">
    <source>
        <dbReference type="Proteomes" id="UP000011715"/>
    </source>
</evidence>
<dbReference type="VEuPathDB" id="FungiDB:MAPG_04206"/>
<name>A0A0C4DW35_MAGP6</name>
<reference evidence="1" key="3">
    <citation type="submission" date="2011-03" db="EMBL/GenBank/DDBJ databases">
        <title>Annotation of Magnaporthe poae ATCC 64411.</title>
        <authorList>
            <person name="Ma L.-J."/>
            <person name="Dead R."/>
            <person name="Young S.K."/>
            <person name="Zeng Q."/>
            <person name="Gargeya S."/>
            <person name="Fitzgerald M."/>
            <person name="Haas B."/>
            <person name="Abouelleil A."/>
            <person name="Alvarado L."/>
            <person name="Arachchi H.M."/>
            <person name="Berlin A."/>
            <person name="Brown A."/>
            <person name="Chapman S.B."/>
            <person name="Chen Z."/>
            <person name="Dunbar C."/>
            <person name="Freedman E."/>
            <person name="Gearin G."/>
            <person name="Gellesch M."/>
            <person name="Goldberg J."/>
            <person name="Griggs A."/>
            <person name="Gujja S."/>
            <person name="Heiman D."/>
            <person name="Howarth C."/>
            <person name="Larson L."/>
            <person name="Lui A."/>
            <person name="MacDonald P.J.P."/>
            <person name="Mehta T."/>
            <person name="Montmayeur A."/>
            <person name="Murphy C."/>
            <person name="Neiman D."/>
            <person name="Pearson M."/>
            <person name="Priest M."/>
            <person name="Roberts A."/>
            <person name="Saif S."/>
            <person name="Shea T."/>
            <person name="Shenoy N."/>
            <person name="Sisk P."/>
            <person name="Stolte C."/>
            <person name="Sykes S."/>
            <person name="Yandava C."/>
            <person name="Wortman J."/>
            <person name="Nusbaum C."/>
            <person name="Birren B."/>
        </authorList>
    </citation>
    <scope>NUCLEOTIDE SEQUENCE</scope>
    <source>
        <strain evidence="1">ATCC 64411</strain>
    </source>
</reference>
<evidence type="ECO:0000313" key="2">
    <source>
        <dbReference type="EnsemblFungi" id="MAPG_04206T0"/>
    </source>
</evidence>
<reference evidence="1" key="2">
    <citation type="submission" date="2010-05" db="EMBL/GenBank/DDBJ databases">
        <title>The Genome Sequence of Magnaporthe poae strain ATCC 64411.</title>
        <authorList>
            <consortium name="The Broad Institute Genome Sequencing Platform"/>
            <consortium name="Broad Institute Genome Sequencing Center for Infectious Disease"/>
            <person name="Ma L.-J."/>
            <person name="Dead R."/>
            <person name="Young S."/>
            <person name="Zeng Q."/>
            <person name="Koehrsen M."/>
            <person name="Alvarado L."/>
            <person name="Berlin A."/>
            <person name="Chapman S.B."/>
            <person name="Chen Z."/>
            <person name="Freedman E."/>
            <person name="Gellesch M."/>
            <person name="Goldberg J."/>
            <person name="Griggs A."/>
            <person name="Gujja S."/>
            <person name="Heilman E.R."/>
            <person name="Heiman D."/>
            <person name="Hepburn T."/>
            <person name="Howarth C."/>
            <person name="Jen D."/>
            <person name="Larson L."/>
            <person name="Mehta T."/>
            <person name="Neiman D."/>
            <person name="Pearson M."/>
            <person name="Roberts A."/>
            <person name="Saif S."/>
            <person name="Shea T."/>
            <person name="Shenoy N."/>
            <person name="Sisk P."/>
            <person name="Stolte C."/>
            <person name="Sykes S."/>
            <person name="Walk T."/>
            <person name="White J."/>
            <person name="Yandava C."/>
            <person name="Haas B."/>
            <person name="Nusbaum C."/>
            <person name="Birren B."/>
        </authorList>
    </citation>
    <scope>NUCLEOTIDE SEQUENCE</scope>
    <source>
        <strain evidence="1">ATCC 64411</strain>
    </source>
</reference>
<reference evidence="2" key="5">
    <citation type="submission" date="2015-06" db="UniProtKB">
        <authorList>
            <consortium name="EnsemblFungi"/>
        </authorList>
    </citation>
    <scope>IDENTIFICATION</scope>
    <source>
        <strain evidence="2">ATCC 64411</strain>
    </source>
</reference>
<organism evidence="2 3">
    <name type="scientific">Magnaporthiopsis poae (strain ATCC 64411 / 73-15)</name>
    <name type="common">Kentucky bluegrass fungus</name>
    <name type="synonym">Magnaporthe poae</name>
    <dbReference type="NCBI Taxonomy" id="644358"/>
    <lineage>
        <taxon>Eukaryota</taxon>
        <taxon>Fungi</taxon>
        <taxon>Dikarya</taxon>
        <taxon>Ascomycota</taxon>
        <taxon>Pezizomycotina</taxon>
        <taxon>Sordariomycetes</taxon>
        <taxon>Sordariomycetidae</taxon>
        <taxon>Magnaporthales</taxon>
        <taxon>Magnaporthaceae</taxon>
        <taxon>Magnaporthiopsis</taxon>
    </lineage>
</organism>
<sequence length="228" mass="25561">RYSDRVRQSSLAEKRCPTARCAQRHIGSFRLSCMLARSERSPTLNPVRSRSRVLADAVPSALLCASPTKPCAFTAPHSAAYIDWSACRLHCNARRPESLNFLILAPREHRASKARRHKLGVLRSQKPACIEPANCIMQSIGTKRYGKVKGNEREKVNKEAKKVMHERKVGACFPDSHDRRVGGCNLRPQFNFNSSPSAAVLDRCSRKCRLETPDHGEAFAVGWRPSQK</sequence>
<gene>
    <name evidence="1" type="ORF">MAPG_04206</name>
</gene>
<protein>
    <submittedName>
        <fullName evidence="1 2">Uncharacterized protein</fullName>
    </submittedName>
</protein>
<dbReference type="EMBL" id="GL876968">
    <property type="protein sequence ID" value="KLU85176.1"/>
    <property type="molecule type" value="Genomic_DNA"/>
</dbReference>
<proteinExistence type="predicted"/>
<evidence type="ECO:0000313" key="1">
    <source>
        <dbReference type="EMBL" id="KLU85176.1"/>
    </source>
</evidence>
<reference evidence="2" key="4">
    <citation type="journal article" date="2015" name="G3 (Bethesda)">
        <title>Genome sequences of three phytopathogenic species of the Magnaporthaceae family of fungi.</title>
        <authorList>
            <person name="Okagaki L.H."/>
            <person name="Nunes C.C."/>
            <person name="Sailsbery J."/>
            <person name="Clay B."/>
            <person name="Brown D."/>
            <person name="John T."/>
            <person name="Oh Y."/>
            <person name="Young N."/>
            <person name="Fitzgerald M."/>
            <person name="Haas B.J."/>
            <person name="Zeng Q."/>
            <person name="Young S."/>
            <person name="Adiconis X."/>
            <person name="Fan L."/>
            <person name="Levin J.Z."/>
            <person name="Mitchell T.K."/>
            <person name="Okubara P.A."/>
            <person name="Farman M.L."/>
            <person name="Kohn L.M."/>
            <person name="Birren B."/>
            <person name="Ma L.-J."/>
            <person name="Dean R.A."/>
        </authorList>
    </citation>
    <scope>NUCLEOTIDE SEQUENCE</scope>
    <source>
        <strain evidence="2">ATCC 64411 / 73-15</strain>
    </source>
</reference>